<keyword evidence="2" id="KW-0157">Chromophore</keyword>
<evidence type="ECO:0000256" key="3">
    <source>
        <dbReference type="ARBA" id="ARBA00023307"/>
    </source>
</evidence>
<dbReference type="RefSeq" id="WP_283752112.1">
    <property type="nucleotide sequence ID" value="NZ_JAQOSP010000015.1"/>
</dbReference>
<protein>
    <submittedName>
        <fullName evidence="4">Phycobilisome protein</fullName>
    </submittedName>
</protein>
<dbReference type="InterPro" id="IPR009050">
    <property type="entry name" value="Globin-like_sf"/>
</dbReference>
<keyword evidence="3" id="KW-0089">Bile pigment</keyword>
<comment type="similarity">
    <text evidence="1">Belongs to the phycobiliprotein family.</text>
</comment>
<proteinExistence type="inferred from homology"/>
<evidence type="ECO:0000313" key="5">
    <source>
        <dbReference type="Proteomes" id="UP001235303"/>
    </source>
</evidence>
<dbReference type="InterPro" id="IPR012128">
    <property type="entry name" value="Phycobilisome_asu/bsu"/>
</dbReference>
<dbReference type="CDD" id="cd08919">
    <property type="entry name" value="PBP-like"/>
    <property type="match status" value="1"/>
</dbReference>
<comment type="caution">
    <text evidence="4">The sequence shown here is derived from an EMBL/GenBank/DDBJ whole genome shotgun (WGS) entry which is preliminary data.</text>
</comment>
<name>A0ABT7AN76_9CYAN</name>
<sequence length="165" mass="19438">MLTQTQNLYRETDGRYATDEELQFFQDYLQSFPLRLTTYNKIRTSEALIVQQVQSQLRAKAPQVLMQGDRDLSNKWKQDTLRILRHSALALLIDDRDGLRDRLLLWFQTVMRAFEAQDGCDFTYSIMQNVIESLLTREEAALLRPILEYNRQILCQVSTPEEFTP</sequence>
<gene>
    <name evidence="4" type="ORF">PMG71_02790</name>
</gene>
<dbReference type="EMBL" id="JAQOSP010000015">
    <property type="protein sequence ID" value="MDJ1168348.1"/>
    <property type="molecule type" value="Genomic_DNA"/>
</dbReference>
<dbReference type="Gene3D" id="1.10.490.20">
    <property type="entry name" value="Phycocyanins"/>
    <property type="match status" value="1"/>
</dbReference>
<evidence type="ECO:0000256" key="1">
    <source>
        <dbReference type="ARBA" id="ARBA00008182"/>
    </source>
</evidence>
<keyword evidence="5" id="KW-1185">Reference proteome</keyword>
<dbReference type="Proteomes" id="UP001235303">
    <property type="component" value="Unassembled WGS sequence"/>
</dbReference>
<organism evidence="4 5">
    <name type="scientific">Roseofilum acuticapitatum BLCC-M154</name>
    <dbReference type="NCBI Taxonomy" id="3022444"/>
    <lineage>
        <taxon>Bacteria</taxon>
        <taxon>Bacillati</taxon>
        <taxon>Cyanobacteriota</taxon>
        <taxon>Cyanophyceae</taxon>
        <taxon>Desertifilales</taxon>
        <taxon>Desertifilaceae</taxon>
        <taxon>Roseofilum</taxon>
        <taxon>Roseofilum acuticapitatum</taxon>
    </lineage>
</organism>
<dbReference type="Pfam" id="PF00502">
    <property type="entry name" value="Phycobilisome"/>
    <property type="match status" value="1"/>
</dbReference>
<evidence type="ECO:0000313" key="4">
    <source>
        <dbReference type="EMBL" id="MDJ1168348.1"/>
    </source>
</evidence>
<dbReference type="SUPFAM" id="SSF46458">
    <property type="entry name" value="Globin-like"/>
    <property type="match status" value="1"/>
</dbReference>
<evidence type="ECO:0000256" key="2">
    <source>
        <dbReference type="ARBA" id="ARBA00022991"/>
    </source>
</evidence>
<accession>A0ABT7AN76</accession>
<dbReference type="InterPro" id="IPR038719">
    <property type="entry name" value="Phycobilisome_asu/bsu_sf"/>
</dbReference>
<reference evidence="4 5" key="1">
    <citation type="submission" date="2023-01" db="EMBL/GenBank/DDBJ databases">
        <title>Novel diversity within Roseofilum (Cyanobacteria; Desertifilaceae) from marine benthic mats with descriptions of four novel species.</title>
        <authorList>
            <person name="Wang Y."/>
            <person name="Berthold D.E."/>
            <person name="Hu J."/>
            <person name="Lefler F.W."/>
            <person name="Laughinghouse H.D. IV."/>
        </authorList>
    </citation>
    <scope>NUCLEOTIDE SEQUENCE [LARGE SCALE GENOMIC DNA]</scope>
    <source>
        <strain evidence="4 5">BLCC-M154</strain>
    </source>
</reference>